<dbReference type="EMBL" id="CP120576">
    <property type="protein sequence ID" value="WEY84127.1"/>
    <property type="molecule type" value="Genomic_DNA"/>
</dbReference>
<feature type="chain" id="PRO_5015027105" evidence="1">
    <location>
        <begin position="26"/>
        <end position="44"/>
    </location>
</feature>
<dbReference type="Proteomes" id="UP000665181">
    <property type="component" value="Unassembled WGS sequence"/>
</dbReference>
<dbReference type="Proteomes" id="UP001229422">
    <property type="component" value="Chromosome"/>
</dbReference>
<evidence type="ECO:0000313" key="6">
    <source>
        <dbReference type="EMBL" id="WHM20907.1"/>
    </source>
</evidence>
<accession>A0A063X916</accession>
<dbReference type="Proteomes" id="UP001214898">
    <property type="component" value="Chromosome"/>
</dbReference>
<dbReference type="AlphaFoldDB" id="A0A063X916"/>
<evidence type="ECO:0000313" key="3">
    <source>
        <dbReference type="EMBL" id="KZD92619.1"/>
    </source>
</evidence>
<evidence type="ECO:0000313" key="4">
    <source>
        <dbReference type="EMBL" id="MBO3796892.1"/>
    </source>
</evidence>
<dbReference type="STRING" id="483913.AN935_06445"/>
<protein>
    <submittedName>
        <fullName evidence="2 3">Inhibitor of the activity of phosphatase RapA</fullName>
    </submittedName>
    <submittedName>
        <fullName evidence="4">Phosphatase RapA inhibitor PhrA</fullName>
    </submittedName>
</protein>
<dbReference type="RefSeq" id="WP_003245487.1">
    <property type="nucleotide sequence ID" value="NZ_AP024621.1"/>
</dbReference>
<dbReference type="EMBL" id="LJZV01000009">
    <property type="protein sequence ID" value="KZD92619.1"/>
    <property type="molecule type" value="Genomic_DNA"/>
</dbReference>
<evidence type="ECO:0000313" key="8">
    <source>
        <dbReference type="Proteomes" id="UP000076442"/>
    </source>
</evidence>
<proteinExistence type="predicted"/>
<dbReference type="EMBL" id="CP125292">
    <property type="protein sequence ID" value="WHM20907.1"/>
    <property type="molecule type" value="Genomic_DNA"/>
</dbReference>
<evidence type="ECO:0000313" key="7">
    <source>
        <dbReference type="Proteomes" id="UP000032247"/>
    </source>
</evidence>
<name>A0A063X916_BACIU</name>
<dbReference type="Proteomes" id="UP000076442">
    <property type="component" value="Unassembled WGS sequence"/>
</dbReference>
<reference evidence="2 7" key="1">
    <citation type="submission" date="2014-12" db="EMBL/GenBank/DDBJ databases">
        <title>Comparative genome analysis of Bacillus coagulans HM-08, Clostridium butyricum HM-68, Bacillus subtilis HM-66 and Bacillus licheniformis BL-09.</title>
        <authorList>
            <person name="Zhang H."/>
        </authorList>
    </citation>
    <scope>NUCLEOTIDE SEQUENCE [LARGE SCALE GENOMIC DNA]</scope>
    <source>
        <strain evidence="2 7">HM-66</strain>
    </source>
</reference>
<dbReference type="NCBIfam" id="NF033799">
    <property type="entry name" value="inhib_PhrA"/>
    <property type="match status" value="1"/>
</dbReference>
<dbReference type="EMBL" id="JAGFPW010000035">
    <property type="protein sequence ID" value="MBO3796892.1"/>
    <property type="molecule type" value="Genomic_DNA"/>
</dbReference>
<keyword evidence="1" id="KW-0732">Signal</keyword>
<reference evidence="6" key="5">
    <citation type="submission" date="2023-05" db="EMBL/GenBank/DDBJ databases">
        <title>Complete genome sequence of Bacillus subtilis SRCM117797 isolated from Soybean paste.</title>
        <authorList>
            <person name="Abraha H.B."/>
            <person name="Kim K.-P."/>
            <person name="Ryu M.-S."/>
            <person name="Jeong D.-Y."/>
        </authorList>
    </citation>
    <scope>NUCLEOTIDE SEQUENCE</scope>
    <source>
        <strain evidence="6">SRCM117797</strain>
    </source>
</reference>
<reference evidence="4" key="3">
    <citation type="submission" date="2021-03" db="EMBL/GenBank/DDBJ databases">
        <title>Isolation of Bacillus subtilis from fermented food sample.</title>
        <authorList>
            <person name="Lakshmanan V."/>
            <person name="Athira K."/>
            <person name="Rajagopal K."/>
        </authorList>
    </citation>
    <scope>NUCLEOTIDE SEQUENCE</scope>
    <source>
        <strain evidence="4">S1</strain>
    </source>
</reference>
<evidence type="ECO:0000256" key="1">
    <source>
        <dbReference type="SAM" id="SignalP"/>
    </source>
</evidence>
<reference evidence="3 8" key="2">
    <citation type="submission" date="2015-09" db="EMBL/GenBank/DDBJ databases">
        <title>Spore heat resistance.</title>
        <authorList>
            <person name="Boekhorst J."/>
            <person name="Berendsen E.M."/>
            <person name="Wells-Bennik M.H."/>
            <person name="Kuipers O.P."/>
        </authorList>
    </citation>
    <scope>NUCLEOTIDE SEQUENCE [LARGE SCALE GENOMIC DNA]</scope>
    <source>
        <strain evidence="3 8">B4122</strain>
    </source>
</reference>
<gene>
    <name evidence="4" type="primary">phrA</name>
    <name evidence="3" type="ORF">B4122_1526</name>
    <name evidence="4" type="ORF">J5227_21890</name>
    <name evidence="5" type="ORF">P5633_17575</name>
    <name evidence="6" type="ORF">QL281_19310</name>
    <name evidence="2" type="ORF">SC09_Contig19orf00612</name>
</gene>
<evidence type="ECO:0000313" key="5">
    <source>
        <dbReference type="EMBL" id="WEY84127.1"/>
    </source>
</evidence>
<dbReference type="PATRIC" id="fig|1423.134.peg.3337"/>
<reference evidence="5" key="4">
    <citation type="submission" date="2023-03" db="EMBL/GenBank/DDBJ databases">
        <title>Complete genome sequences of 52 Bacillus and Priestia strains isolated from West-African fermentations and 26 reference strains from the DSMZ collection.</title>
        <authorList>
            <person name="Wiedenbein E.S."/>
            <person name="Canoy T.S."/>
            <person name="Hui Y."/>
            <person name="Parkouda C."/>
            <person name="Dawende C."/>
            <person name="Ametefe E."/>
            <person name="Jespersen L."/>
            <person name="Nielsen D.S."/>
        </authorList>
    </citation>
    <scope>NUCLEOTIDE SEQUENCE</scope>
    <source>
        <strain evidence="5">PRO56</strain>
    </source>
</reference>
<feature type="signal peptide" evidence="1">
    <location>
        <begin position="1"/>
        <end position="25"/>
    </location>
</feature>
<organism evidence="2 7">
    <name type="scientific">Bacillus subtilis</name>
    <dbReference type="NCBI Taxonomy" id="1423"/>
    <lineage>
        <taxon>Bacteria</taxon>
        <taxon>Bacillati</taxon>
        <taxon>Bacillota</taxon>
        <taxon>Bacilli</taxon>
        <taxon>Bacillales</taxon>
        <taxon>Bacillaceae</taxon>
        <taxon>Bacillus</taxon>
    </lineage>
</organism>
<dbReference type="Proteomes" id="UP000032247">
    <property type="component" value="Unassembled WGS sequence"/>
</dbReference>
<dbReference type="EMBL" id="JXBC01000002">
    <property type="protein sequence ID" value="KIU12207.1"/>
    <property type="molecule type" value="Genomic_DNA"/>
</dbReference>
<sequence length="44" mass="4797">MKSKWMSGLLLVAVGFSFTQVMVHAGETANTEGKTFHIAARNQT</sequence>
<evidence type="ECO:0000313" key="2">
    <source>
        <dbReference type="EMBL" id="KIU12207.1"/>
    </source>
</evidence>
<dbReference type="InterPro" id="IPR053668">
    <property type="entry name" value="PhrA_inhibitor"/>
</dbReference>